<proteinExistence type="predicted"/>
<name>A0AAV0DVT3_9ASTE</name>
<evidence type="ECO:0000313" key="2">
    <source>
        <dbReference type="EMBL" id="CAH9108632.1"/>
    </source>
</evidence>
<dbReference type="Proteomes" id="UP001152523">
    <property type="component" value="Unassembled WGS sequence"/>
</dbReference>
<dbReference type="AlphaFoldDB" id="A0AAV0DVT3"/>
<comment type="caution">
    <text evidence="2">The sequence shown here is derived from an EMBL/GenBank/DDBJ whole genome shotgun (WGS) entry which is preliminary data.</text>
</comment>
<accession>A0AAV0DVT3</accession>
<evidence type="ECO:0000313" key="3">
    <source>
        <dbReference type="Proteomes" id="UP001152523"/>
    </source>
</evidence>
<feature type="region of interest" description="Disordered" evidence="1">
    <location>
        <begin position="100"/>
        <end position="121"/>
    </location>
</feature>
<dbReference type="EMBL" id="CAMAPF010000148">
    <property type="protein sequence ID" value="CAH9108632.1"/>
    <property type="molecule type" value="Genomic_DNA"/>
</dbReference>
<organism evidence="2 3">
    <name type="scientific">Cuscuta epithymum</name>
    <dbReference type="NCBI Taxonomy" id="186058"/>
    <lineage>
        <taxon>Eukaryota</taxon>
        <taxon>Viridiplantae</taxon>
        <taxon>Streptophyta</taxon>
        <taxon>Embryophyta</taxon>
        <taxon>Tracheophyta</taxon>
        <taxon>Spermatophyta</taxon>
        <taxon>Magnoliopsida</taxon>
        <taxon>eudicotyledons</taxon>
        <taxon>Gunneridae</taxon>
        <taxon>Pentapetalae</taxon>
        <taxon>asterids</taxon>
        <taxon>lamiids</taxon>
        <taxon>Solanales</taxon>
        <taxon>Convolvulaceae</taxon>
        <taxon>Cuscuteae</taxon>
        <taxon>Cuscuta</taxon>
        <taxon>Cuscuta subgen. Cuscuta</taxon>
    </lineage>
</organism>
<reference evidence="2" key="1">
    <citation type="submission" date="2022-07" db="EMBL/GenBank/DDBJ databases">
        <authorList>
            <person name="Macas J."/>
            <person name="Novak P."/>
            <person name="Neumann P."/>
        </authorList>
    </citation>
    <scope>NUCLEOTIDE SEQUENCE</scope>
</reference>
<gene>
    <name evidence="2" type="ORF">CEPIT_LOCUS18404</name>
</gene>
<evidence type="ECO:0000256" key="1">
    <source>
        <dbReference type="SAM" id="MobiDB-lite"/>
    </source>
</evidence>
<protein>
    <submittedName>
        <fullName evidence="2">Uncharacterized protein</fullName>
    </submittedName>
</protein>
<keyword evidence="3" id="KW-1185">Reference proteome</keyword>
<sequence>MFTQKNHNHALGQELHEDHKHDIPAYKEVVAKSKDFLMKNFPDIYDESLHILEKLEEMKRQRKERKSRVVQRSLSLGSPRKFKLQRFRVKTPNVILVTRPEGQGGQFSNQTNGSKDIISGS</sequence>
<feature type="compositionally biased region" description="Polar residues" evidence="1">
    <location>
        <begin position="106"/>
        <end position="121"/>
    </location>
</feature>